<keyword evidence="1" id="KW-1133">Transmembrane helix</keyword>
<organism evidence="2 3">
    <name type="scientific">Pyxicephalus adspersus</name>
    <name type="common">African bullfrog</name>
    <dbReference type="NCBI Taxonomy" id="30357"/>
    <lineage>
        <taxon>Eukaryota</taxon>
        <taxon>Metazoa</taxon>
        <taxon>Chordata</taxon>
        <taxon>Craniata</taxon>
        <taxon>Vertebrata</taxon>
        <taxon>Euteleostomi</taxon>
        <taxon>Amphibia</taxon>
        <taxon>Batrachia</taxon>
        <taxon>Anura</taxon>
        <taxon>Neobatrachia</taxon>
        <taxon>Ranoidea</taxon>
        <taxon>Pyxicephalidae</taxon>
        <taxon>Pyxicephalinae</taxon>
        <taxon>Pyxicephalus</taxon>
    </lineage>
</organism>
<dbReference type="EMBL" id="DYDO01000003">
    <property type="protein sequence ID" value="DBA29402.1"/>
    <property type="molecule type" value="Genomic_DNA"/>
</dbReference>
<feature type="transmembrane region" description="Helical" evidence="1">
    <location>
        <begin position="75"/>
        <end position="92"/>
    </location>
</feature>
<gene>
    <name evidence="2" type="ORF">GDO54_009629</name>
</gene>
<accession>A0AAV3AYP1</accession>
<dbReference type="AlphaFoldDB" id="A0AAV3AYP1"/>
<dbReference type="Proteomes" id="UP001181693">
    <property type="component" value="Unassembled WGS sequence"/>
</dbReference>
<sequence length="112" mass="12971">MEKIVSCENLGHYFHFWKPSTRHSFYHLLIQAFLLKMALNEAARPSYINVKCLHLNPGVGRFKEKLQFCLKKNQFPLAHVCILVIVISSWFIPSCFSDHGKCLPKAVAEHCR</sequence>
<evidence type="ECO:0000313" key="2">
    <source>
        <dbReference type="EMBL" id="DBA29402.1"/>
    </source>
</evidence>
<evidence type="ECO:0000313" key="3">
    <source>
        <dbReference type="Proteomes" id="UP001181693"/>
    </source>
</evidence>
<reference evidence="2" key="1">
    <citation type="thesis" date="2020" institute="ProQuest LLC" country="789 East Eisenhower Parkway, Ann Arbor, MI, USA">
        <title>Comparative Genomics and Chromosome Evolution.</title>
        <authorList>
            <person name="Mudd A.B."/>
        </authorList>
    </citation>
    <scope>NUCLEOTIDE SEQUENCE</scope>
    <source>
        <strain evidence="2">1538</strain>
        <tissue evidence="2">Blood</tissue>
    </source>
</reference>
<keyword evidence="3" id="KW-1185">Reference proteome</keyword>
<comment type="caution">
    <text evidence="2">The sequence shown here is derived from an EMBL/GenBank/DDBJ whole genome shotgun (WGS) entry which is preliminary data.</text>
</comment>
<keyword evidence="1" id="KW-0812">Transmembrane</keyword>
<protein>
    <submittedName>
        <fullName evidence="2">Uncharacterized protein</fullName>
    </submittedName>
</protein>
<keyword evidence="1" id="KW-0472">Membrane</keyword>
<evidence type="ECO:0000256" key="1">
    <source>
        <dbReference type="SAM" id="Phobius"/>
    </source>
</evidence>
<name>A0AAV3AYP1_PYXAD</name>
<proteinExistence type="predicted"/>